<dbReference type="Proteomes" id="UP000756132">
    <property type="component" value="Chromosome 6"/>
</dbReference>
<dbReference type="InterPro" id="IPR036396">
    <property type="entry name" value="Cyt_P450_sf"/>
</dbReference>
<dbReference type="GeneID" id="71986950"/>
<dbReference type="OrthoDB" id="1470350at2759"/>
<dbReference type="PROSITE" id="PS00086">
    <property type="entry name" value="CYTOCHROME_P450"/>
    <property type="match status" value="1"/>
</dbReference>
<evidence type="ECO:0000256" key="3">
    <source>
        <dbReference type="ARBA" id="ARBA00023002"/>
    </source>
</evidence>
<dbReference type="PANTHER" id="PTHR46300">
    <property type="entry name" value="P450, PUTATIVE (EUROFUNG)-RELATED-RELATED"/>
    <property type="match status" value="1"/>
</dbReference>
<dbReference type="EMBL" id="CP090168">
    <property type="protein sequence ID" value="UJO18626.1"/>
    <property type="molecule type" value="Genomic_DNA"/>
</dbReference>
<keyword evidence="2 5" id="KW-0479">Metal-binding</keyword>
<gene>
    <name evidence="7" type="ORF">CLAFUR5_07072</name>
</gene>
<dbReference type="InterPro" id="IPR050364">
    <property type="entry name" value="Cytochrome_P450_fung"/>
</dbReference>
<dbReference type="InterPro" id="IPR017972">
    <property type="entry name" value="Cyt_P450_CS"/>
</dbReference>
<dbReference type="SUPFAM" id="SSF48264">
    <property type="entry name" value="Cytochrome P450"/>
    <property type="match status" value="1"/>
</dbReference>
<dbReference type="GO" id="GO:0004497">
    <property type="term" value="F:monooxygenase activity"/>
    <property type="evidence" value="ECO:0007669"/>
    <property type="project" value="UniProtKB-KW"/>
</dbReference>
<evidence type="ECO:0000256" key="2">
    <source>
        <dbReference type="ARBA" id="ARBA00022723"/>
    </source>
</evidence>
<evidence type="ECO:0000256" key="4">
    <source>
        <dbReference type="ARBA" id="ARBA00023004"/>
    </source>
</evidence>
<keyword evidence="5 6" id="KW-0349">Heme</keyword>
<dbReference type="Gene3D" id="1.10.630.10">
    <property type="entry name" value="Cytochrome P450"/>
    <property type="match status" value="1"/>
</dbReference>
<evidence type="ECO:0000256" key="6">
    <source>
        <dbReference type="RuleBase" id="RU000461"/>
    </source>
</evidence>
<dbReference type="Pfam" id="PF00067">
    <property type="entry name" value="p450"/>
    <property type="match status" value="1"/>
</dbReference>
<feature type="binding site" description="axial binding residue" evidence="5">
    <location>
        <position position="480"/>
    </location>
    <ligand>
        <name>heme</name>
        <dbReference type="ChEBI" id="CHEBI:30413"/>
    </ligand>
    <ligandPart>
        <name>Fe</name>
        <dbReference type="ChEBI" id="CHEBI:18248"/>
    </ligandPart>
</feature>
<dbReference type="OMA" id="WPEVENK"/>
<evidence type="ECO:0000256" key="5">
    <source>
        <dbReference type="PIRSR" id="PIRSR602401-1"/>
    </source>
</evidence>
<protein>
    <submittedName>
        <fullName evidence="7">Cytochrome P450 monooxygenase</fullName>
    </submittedName>
</protein>
<keyword evidence="4 5" id="KW-0408">Iron</keyword>
<dbReference type="PANTHER" id="PTHR46300:SF8">
    <property type="entry name" value="CYTOCHROME P450 2E1"/>
    <property type="match status" value="1"/>
</dbReference>
<dbReference type="GO" id="GO:0016705">
    <property type="term" value="F:oxidoreductase activity, acting on paired donors, with incorporation or reduction of molecular oxygen"/>
    <property type="evidence" value="ECO:0007669"/>
    <property type="project" value="InterPro"/>
</dbReference>
<dbReference type="KEGG" id="ffu:CLAFUR5_07072"/>
<sequence>MAGLVDHSAQQSLYVAGSMDNATSAVQHAIPAIADVEFTFLQPKVIIGFFVLLMILQARIFGVGSKKLPPGVKPLPRLPGLPYAGRFWDVPGPGIEAAWHFGDLHKKMGPIYEWKVMGIIHIWVETDKIARDLFVTRQRNYCDRNELPAAIGVKEGSEILPLMGYGEQFRRYKNFMHLIMRHANPKAFYGWPEVENKRTIRRVLESPERWSEHMIVHCARTIASVAWANPEHGSKLLTIIPTILKAVSPAGPLINKLTFLANLPEAISPWKKAEAVRRQEMTDAYMEALTDVKERVERGEEGTDCWSKLWLEKEKGTENLDFYEAAHAIGSSSFVAIATVGGPLHAFFTAMCHYPSWQEVVVEELDRVCGMRTPSVKDLPQLPKLRATVKEILRWRQATPLGVPHVAMEDDVYEGYLIPKGAILHANHYLISREETMYPNPTEFMPERFLDPAYPTYQEPLTEFPNLRNDRSFGYGNRSCPGVDLTFTELTTLIGSLMWAFEIKRPEGSSAHNNPLPWYETAPWVITMSKPFKCSIKPRSEEKRHWILEETPSGDNLIKDNKDECKTRWDVARKPGEELFAWDGLTEQAPTVHRKFGPSV</sequence>
<dbReference type="RefSeq" id="XP_047762992.1">
    <property type="nucleotide sequence ID" value="XM_047906220.1"/>
</dbReference>
<keyword evidence="8" id="KW-1185">Reference proteome</keyword>
<dbReference type="InterPro" id="IPR002401">
    <property type="entry name" value="Cyt_P450_E_grp-I"/>
</dbReference>
<evidence type="ECO:0000256" key="1">
    <source>
        <dbReference type="ARBA" id="ARBA00010617"/>
    </source>
</evidence>
<keyword evidence="6 7" id="KW-0503">Monooxygenase</keyword>
<dbReference type="GO" id="GO:0005506">
    <property type="term" value="F:iron ion binding"/>
    <property type="evidence" value="ECO:0007669"/>
    <property type="project" value="InterPro"/>
</dbReference>
<evidence type="ECO:0000313" key="8">
    <source>
        <dbReference type="Proteomes" id="UP000756132"/>
    </source>
</evidence>
<dbReference type="GO" id="GO:0020037">
    <property type="term" value="F:heme binding"/>
    <property type="evidence" value="ECO:0007669"/>
    <property type="project" value="InterPro"/>
</dbReference>
<dbReference type="AlphaFoldDB" id="A0A9Q8UQD6"/>
<reference evidence="7" key="2">
    <citation type="journal article" date="2022" name="Microb. Genom.">
        <title>A chromosome-scale genome assembly of the tomato pathogen Cladosporium fulvum reveals a compartmentalized genome architecture and the presence of a dispensable chromosome.</title>
        <authorList>
            <person name="Zaccaron A.Z."/>
            <person name="Chen L.H."/>
            <person name="Samaras A."/>
            <person name="Stergiopoulos I."/>
        </authorList>
    </citation>
    <scope>NUCLEOTIDE SEQUENCE</scope>
    <source>
        <strain evidence="7">Race5_Kim</strain>
    </source>
</reference>
<dbReference type="PRINTS" id="PR00463">
    <property type="entry name" value="EP450I"/>
</dbReference>
<organism evidence="7 8">
    <name type="scientific">Passalora fulva</name>
    <name type="common">Tomato leaf mold</name>
    <name type="synonym">Cladosporium fulvum</name>
    <dbReference type="NCBI Taxonomy" id="5499"/>
    <lineage>
        <taxon>Eukaryota</taxon>
        <taxon>Fungi</taxon>
        <taxon>Dikarya</taxon>
        <taxon>Ascomycota</taxon>
        <taxon>Pezizomycotina</taxon>
        <taxon>Dothideomycetes</taxon>
        <taxon>Dothideomycetidae</taxon>
        <taxon>Mycosphaerellales</taxon>
        <taxon>Mycosphaerellaceae</taxon>
        <taxon>Fulvia</taxon>
    </lineage>
</organism>
<comment type="cofactor">
    <cofactor evidence="5">
        <name>heme</name>
        <dbReference type="ChEBI" id="CHEBI:30413"/>
    </cofactor>
</comment>
<evidence type="ECO:0000313" key="7">
    <source>
        <dbReference type="EMBL" id="UJO18626.1"/>
    </source>
</evidence>
<comment type="similarity">
    <text evidence="1 6">Belongs to the cytochrome P450 family.</text>
</comment>
<name>A0A9Q8UQD6_PASFU</name>
<accession>A0A9Q8UQD6</accession>
<keyword evidence="3 6" id="KW-0560">Oxidoreductase</keyword>
<dbReference type="InterPro" id="IPR001128">
    <property type="entry name" value="Cyt_P450"/>
</dbReference>
<reference evidence="7" key="1">
    <citation type="submission" date="2021-12" db="EMBL/GenBank/DDBJ databases">
        <authorList>
            <person name="Zaccaron A."/>
            <person name="Stergiopoulos I."/>
        </authorList>
    </citation>
    <scope>NUCLEOTIDE SEQUENCE</scope>
    <source>
        <strain evidence="7">Race5_Kim</strain>
    </source>
</reference>
<proteinExistence type="inferred from homology"/>